<dbReference type="Proteomes" id="UP000317881">
    <property type="component" value="Unassembled WGS sequence"/>
</dbReference>
<dbReference type="AlphaFoldDB" id="A0A4Y3VD45"/>
<dbReference type="EMBL" id="BJND01000008">
    <property type="protein sequence ID" value="GEC03730.1"/>
    <property type="molecule type" value="Genomic_DNA"/>
</dbReference>
<dbReference type="OrthoDB" id="4307815at2"/>
<proteinExistence type="predicted"/>
<dbReference type="SUPFAM" id="SSF89372">
    <property type="entry name" value="Fucose-specific lectin"/>
    <property type="match status" value="1"/>
</dbReference>
<comment type="caution">
    <text evidence="2">The sequence shown here is derived from an EMBL/GenBank/DDBJ whole genome shotgun (WGS) entry which is preliminary data.</text>
</comment>
<gene>
    <name evidence="2" type="ORF">SSP24_13850</name>
</gene>
<reference evidence="2 3" key="1">
    <citation type="submission" date="2019-06" db="EMBL/GenBank/DDBJ databases">
        <title>Whole genome shotgun sequence of Streptomyces spinoverrucosus NBRC 14228.</title>
        <authorList>
            <person name="Hosoyama A."/>
            <person name="Uohara A."/>
            <person name="Ohji S."/>
            <person name="Ichikawa N."/>
        </authorList>
    </citation>
    <scope>NUCLEOTIDE SEQUENCE [LARGE SCALE GENOMIC DNA]</scope>
    <source>
        <strain evidence="2 3">NBRC 14228</strain>
    </source>
</reference>
<name>A0A4Y3VD45_9ACTN</name>
<organism evidence="2 3">
    <name type="scientific">Streptomyces spinoverrucosus</name>
    <dbReference type="NCBI Taxonomy" id="284043"/>
    <lineage>
        <taxon>Bacteria</taxon>
        <taxon>Bacillati</taxon>
        <taxon>Actinomycetota</taxon>
        <taxon>Actinomycetes</taxon>
        <taxon>Kitasatosporales</taxon>
        <taxon>Streptomycetaceae</taxon>
        <taxon>Streptomyces</taxon>
    </lineage>
</organism>
<accession>A0A4Y3VD45</accession>
<feature type="domain" description="PLL-like beta propeller" evidence="1">
    <location>
        <begin position="152"/>
        <end position="226"/>
    </location>
</feature>
<evidence type="ECO:0000313" key="2">
    <source>
        <dbReference type="EMBL" id="GEC03730.1"/>
    </source>
</evidence>
<dbReference type="Gene3D" id="2.120.10.70">
    <property type="entry name" value="Fucose-specific lectin"/>
    <property type="match status" value="1"/>
</dbReference>
<protein>
    <recommendedName>
        <fullName evidence="1">PLL-like beta propeller domain-containing protein</fullName>
    </recommendedName>
</protein>
<dbReference type="Pfam" id="PF26607">
    <property type="entry name" value="DUF8189"/>
    <property type="match status" value="1"/>
</dbReference>
<evidence type="ECO:0000313" key="3">
    <source>
        <dbReference type="Proteomes" id="UP000317881"/>
    </source>
</evidence>
<keyword evidence="3" id="KW-1185">Reference proteome</keyword>
<dbReference type="RefSeq" id="WP_141307880.1">
    <property type="nucleotide sequence ID" value="NZ_BJND01000008.1"/>
</dbReference>
<evidence type="ECO:0000259" key="1">
    <source>
        <dbReference type="Pfam" id="PF26607"/>
    </source>
</evidence>
<sequence>MRTGSGRLAVRGRTRAVVGTEEASAARQAGTPRHAAQYTPSGRWLVLGKDGRLTAYARTDAGLLRWTELRPGGPAWTGPDFFPIPGLTHLSVAQGADGYVHFLGRREVRKGDGPPVVDVVHAIQYQSGRPVTEWRSLGNPHQDPEKAARFGVPVAAVSASGRVYVFARNAGGGVMLRRESPTGKWEAWRDLNGNRVRDGLAAVAHASGRIELLAGGEQNVMWWRQSQADGDFGREPNIPLRVAPGTATVLETGPDRATYFWADPQDGGLLAHRPGGSPIPLGGAPAGDPVTALRAVLDGYDCTVLAHRDLDAHVMLAAYGTENEQAGVRWSPTGQHCVGAPALALDGHGRVVLATLGHDGALHVSRQTGEPGLSLAPSMRV</sequence>
<dbReference type="InterPro" id="IPR058502">
    <property type="entry name" value="PLL-like_beta-prop"/>
</dbReference>